<comment type="caution">
    <text evidence="2">The sequence shown here is derived from an EMBL/GenBank/DDBJ whole genome shotgun (WGS) entry which is preliminary data.</text>
</comment>
<feature type="transmembrane region" description="Helical" evidence="1">
    <location>
        <begin position="188"/>
        <end position="209"/>
    </location>
</feature>
<dbReference type="AlphaFoldDB" id="A0A840X6Y5"/>
<feature type="transmembrane region" description="Helical" evidence="1">
    <location>
        <begin position="51"/>
        <end position="73"/>
    </location>
</feature>
<sequence length="220" mass="23936">MTLFTRKETTFLTLILIFSFIPTFGGLFRVVELVGGPMIAPINPRAVIDPMPIVLHVLGSFVFCLLGALQFLHRFRGRGRKWHRIAGRVVAVAGLVSAVTGLWMTVAFVFPLALQGPLLYLVRVIVSIAMIGLILHAIGAVRAGRIEAHRAAMIRAYAIAQGASTQTVMGLTVMLVTGQDLIGFERDVMMVSAWAINLILAEMIIPGTLRRGGRASHRPV</sequence>
<feature type="transmembrane region" description="Helical" evidence="1">
    <location>
        <begin position="85"/>
        <end position="114"/>
    </location>
</feature>
<dbReference type="RefSeq" id="WP_184012104.1">
    <property type="nucleotide sequence ID" value="NZ_JACIJS010000007.1"/>
</dbReference>
<proteinExistence type="predicted"/>
<evidence type="ECO:0000313" key="2">
    <source>
        <dbReference type="EMBL" id="MBB5516467.1"/>
    </source>
</evidence>
<reference evidence="2 3" key="1">
    <citation type="submission" date="2020-08" db="EMBL/GenBank/DDBJ databases">
        <title>Genomic Encyclopedia of Type Strains, Phase IV (KMG-IV): sequencing the most valuable type-strain genomes for metagenomic binning, comparative biology and taxonomic classification.</title>
        <authorList>
            <person name="Goeker M."/>
        </authorList>
    </citation>
    <scope>NUCLEOTIDE SEQUENCE [LARGE SCALE GENOMIC DNA]</scope>
    <source>
        <strain evidence="2 3">DSM 103377</strain>
    </source>
</reference>
<dbReference type="Pfam" id="PF10067">
    <property type="entry name" value="DUF2306"/>
    <property type="match status" value="1"/>
</dbReference>
<protein>
    <submittedName>
        <fullName evidence="2">Putative membrane protein</fullName>
    </submittedName>
</protein>
<evidence type="ECO:0000313" key="3">
    <source>
        <dbReference type="Proteomes" id="UP000553766"/>
    </source>
</evidence>
<organism evidence="2 3">
    <name type="scientific">Rubricella aquisinus</name>
    <dbReference type="NCBI Taxonomy" id="2028108"/>
    <lineage>
        <taxon>Bacteria</taxon>
        <taxon>Pseudomonadati</taxon>
        <taxon>Pseudomonadota</taxon>
        <taxon>Alphaproteobacteria</taxon>
        <taxon>Rhodobacterales</taxon>
        <taxon>Paracoccaceae</taxon>
        <taxon>Rubricella</taxon>
    </lineage>
</organism>
<dbReference type="Proteomes" id="UP000553766">
    <property type="component" value="Unassembled WGS sequence"/>
</dbReference>
<accession>A0A840X6Y5</accession>
<feature type="transmembrane region" description="Helical" evidence="1">
    <location>
        <begin position="12"/>
        <end position="31"/>
    </location>
</feature>
<keyword evidence="1" id="KW-1133">Transmembrane helix</keyword>
<dbReference type="InterPro" id="IPR018750">
    <property type="entry name" value="DUF2306_membrane"/>
</dbReference>
<keyword evidence="3" id="KW-1185">Reference proteome</keyword>
<feature type="transmembrane region" description="Helical" evidence="1">
    <location>
        <begin position="120"/>
        <end position="144"/>
    </location>
</feature>
<name>A0A840X6Y5_9RHOB</name>
<gene>
    <name evidence="2" type="ORF">FHS89_002498</name>
</gene>
<feature type="transmembrane region" description="Helical" evidence="1">
    <location>
        <begin position="156"/>
        <end position="176"/>
    </location>
</feature>
<dbReference type="EMBL" id="JACIJS010000007">
    <property type="protein sequence ID" value="MBB5516467.1"/>
    <property type="molecule type" value="Genomic_DNA"/>
</dbReference>
<keyword evidence="1" id="KW-0812">Transmembrane</keyword>
<evidence type="ECO:0000256" key="1">
    <source>
        <dbReference type="SAM" id="Phobius"/>
    </source>
</evidence>
<keyword evidence="1" id="KW-0472">Membrane</keyword>